<evidence type="ECO:0000313" key="9">
    <source>
        <dbReference type="Proteomes" id="UP000693942"/>
    </source>
</evidence>
<sequence length="375" mass="39826">MASSVNQALWLSSYTEPLSLKDLPIPAAAVGSVVVRVLAAPIVPYAGLVHSGKIPGLDLELPLVPNPNAVGRIYAVGPDAVMVKPGDLVYVDSTVRARDDPNVVIMSGHLNGAGAEGKKLMQGEWRDGSFQQYLKVPLENVHILDDQRLIEELGYSPAVLQSIAHYSVAGGAIMEVADVKVAETVVVGPSGGSFGGLAVEMALALGANVIALGRYEEKLAKMKKILGHPRLDYVVMTGDDDADAEAILRATPNGAGADVYSDWTPAGLEKAPYLAAAVRTLKRGGRVVLSGGSLGHVEIPYTLMLLKDLKVTGKLMCSRETLCRLIRMVERGQLKIGVESGTEVSVFTLDQHVKAIEHAAEHGGWRNYTVMAPNP</sequence>
<name>A0A8J5PNG8_FUSOX</name>
<dbReference type="PANTHER" id="PTHR43350">
    <property type="entry name" value="NAD-DEPENDENT ALCOHOL DEHYDROGENASE"/>
    <property type="match status" value="1"/>
</dbReference>
<evidence type="ECO:0000313" key="8">
    <source>
        <dbReference type="EMBL" id="KAG7423062.1"/>
    </source>
</evidence>
<comment type="similarity">
    <text evidence="2">Belongs to the zinc-containing alcohol dehydrogenase family.</text>
</comment>
<dbReference type="InterPro" id="IPR013149">
    <property type="entry name" value="ADH-like_C"/>
</dbReference>
<dbReference type="Proteomes" id="UP000693942">
    <property type="component" value="Unassembled WGS sequence"/>
</dbReference>
<reference evidence="8" key="1">
    <citation type="submission" date="2021-04" db="EMBL/GenBank/DDBJ databases">
        <title>First draft genome resource for Brassicaceae pathogens Fusarium oxysporum f. sp. raphani and Fusarium oxysporum f. sp. rapae.</title>
        <authorList>
            <person name="Asai S."/>
        </authorList>
    </citation>
    <scope>NUCLEOTIDE SEQUENCE</scope>
    <source>
        <strain evidence="8">Tf1262</strain>
    </source>
</reference>
<gene>
    <name evidence="8" type="primary">adhT-2</name>
    <name evidence="8" type="ORF">Forpi1262_v015702</name>
</gene>
<evidence type="ECO:0000256" key="4">
    <source>
        <dbReference type="ARBA" id="ARBA00022833"/>
    </source>
</evidence>
<keyword evidence="5" id="KW-0560">Oxidoreductase</keyword>
<evidence type="ECO:0000256" key="3">
    <source>
        <dbReference type="ARBA" id="ARBA00022723"/>
    </source>
</evidence>
<protein>
    <submittedName>
        <fullName evidence="8">Alcohol dehydrogenase</fullName>
    </submittedName>
</protein>
<dbReference type="Pfam" id="PF00107">
    <property type="entry name" value="ADH_zinc_N"/>
    <property type="match status" value="1"/>
</dbReference>
<comment type="cofactor">
    <cofactor evidence="1">
        <name>Zn(2+)</name>
        <dbReference type="ChEBI" id="CHEBI:29105"/>
    </cofactor>
</comment>
<dbReference type="GO" id="GO:0046872">
    <property type="term" value="F:metal ion binding"/>
    <property type="evidence" value="ECO:0007669"/>
    <property type="project" value="UniProtKB-KW"/>
</dbReference>
<accession>A0A8J5PNG8</accession>
<feature type="domain" description="Alcohol dehydrogenase-like C-terminal" evidence="6">
    <location>
        <begin position="195"/>
        <end position="330"/>
    </location>
</feature>
<keyword evidence="4" id="KW-0862">Zinc</keyword>
<evidence type="ECO:0000256" key="5">
    <source>
        <dbReference type="ARBA" id="ARBA00023002"/>
    </source>
</evidence>
<evidence type="ECO:0000259" key="7">
    <source>
        <dbReference type="Pfam" id="PF08240"/>
    </source>
</evidence>
<evidence type="ECO:0000256" key="1">
    <source>
        <dbReference type="ARBA" id="ARBA00001947"/>
    </source>
</evidence>
<comment type="caution">
    <text evidence="8">The sequence shown here is derived from an EMBL/GenBank/DDBJ whole genome shotgun (WGS) entry which is preliminary data.</text>
</comment>
<dbReference type="PANTHER" id="PTHR43350:SF17">
    <property type="entry name" value="NAD-DEPENDENT ALCOHOL DEHYDROGENASE"/>
    <property type="match status" value="1"/>
</dbReference>
<dbReference type="GO" id="GO:0016491">
    <property type="term" value="F:oxidoreductase activity"/>
    <property type="evidence" value="ECO:0007669"/>
    <property type="project" value="UniProtKB-KW"/>
</dbReference>
<organism evidence="8 9">
    <name type="scientific">Fusarium oxysporum f. sp. raphani</name>
    <dbReference type="NCBI Taxonomy" id="96318"/>
    <lineage>
        <taxon>Eukaryota</taxon>
        <taxon>Fungi</taxon>
        <taxon>Dikarya</taxon>
        <taxon>Ascomycota</taxon>
        <taxon>Pezizomycotina</taxon>
        <taxon>Sordariomycetes</taxon>
        <taxon>Hypocreomycetidae</taxon>
        <taxon>Hypocreales</taxon>
        <taxon>Nectriaceae</taxon>
        <taxon>Fusarium</taxon>
        <taxon>Fusarium oxysporum species complex</taxon>
    </lineage>
</organism>
<dbReference type="CDD" id="cd05188">
    <property type="entry name" value="MDR"/>
    <property type="match status" value="1"/>
</dbReference>
<dbReference type="InterPro" id="IPR013154">
    <property type="entry name" value="ADH-like_N"/>
</dbReference>
<keyword evidence="3" id="KW-0479">Metal-binding</keyword>
<dbReference type="Pfam" id="PF08240">
    <property type="entry name" value="ADH_N"/>
    <property type="match status" value="1"/>
</dbReference>
<proteinExistence type="inferred from homology"/>
<dbReference type="AlphaFoldDB" id="A0A8J5PNG8"/>
<evidence type="ECO:0000256" key="2">
    <source>
        <dbReference type="ARBA" id="ARBA00008072"/>
    </source>
</evidence>
<dbReference type="EMBL" id="JAELUR010000016">
    <property type="protein sequence ID" value="KAG7423062.1"/>
    <property type="molecule type" value="Genomic_DNA"/>
</dbReference>
<evidence type="ECO:0000259" key="6">
    <source>
        <dbReference type="Pfam" id="PF00107"/>
    </source>
</evidence>
<feature type="domain" description="Alcohol dehydrogenase-like N-terminal" evidence="7">
    <location>
        <begin position="31"/>
        <end position="144"/>
    </location>
</feature>